<dbReference type="EMBL" id="MU003549">
    <property type="protein sequence ID" value="KAF2463501.1"/>
    <property type="molecule type" value="Genomic_DNA"/>
</dbReference>
<proteinExistence type="predicted"/>
<keyword evidence="2" id="KW-1185">Reference proteome</keyword>
<organism evidence="1 2">
    <name type="scientific">Lindgomyces ingoldianus</name>
    <dbReference type="NCBI Taxonomy" id="673940"/>
    <lineage>
        <taxon>Eukaryota</taxon>
        <taxon>Fungi</taxon>
        <taxon>Dikarya</taxon>
        <taxon>Ascomycota</taxon>
        <taxon>Pezizomycotina</taxon>
        <taxon>Dothideomycetes</taxon>
        <taxon>Pleosporomycetidae</taxon>
        <taxon>Pleosporales</taxon>
        <taxon>Lindgomycetaceae</taxon>
        <taxon>Lindgomyces</taxon>
    </lineage>
</organism>
<reference evidence="1" key="1">
    <citation type="journal article" date="2020" name="Stud. Mycol.">
        <title>101 Dothideomycetes genomes: a test case for predicting lifestyles and emergence of pathogens.</title>
        <authorList>
            <person name="Haridas S."/>
            <person name="Albert R."/>
            <person name="Binder M."/>
            <person name="Bloem J."/>
            <person name="Labutti K."/>
            <person name="Salamov A."/>
            <person name="Andreopoulos B."/>
            <person name="Baker S."/>
            <person name="Barry K."/>
            <person name="Bills G."/>
            <person name="Bluhm B."/>
            <person name="Cannon C."/>
            <person name="Castanera R."/>
            <person name="Culley D."/>
            <person name="Daum C."/>
            <person name="Ezra D."/>
            <person name="Gonzalez J."/>
            <person name="Henrissat B."/>
            <person name="Kuo A."/>
            <person name="Liang C."/>
            <person name="Lipzen A."/>
            <person name="Lutzoni F."/>
            <person name="Magnuson J."/>
            <person name="Mondo S."/>
            <person name="Nolan M."/>
            <person name="Ohm R."/>
            <person name="Pangilinan J."/>
            <person name="Park H.-J."/>
            <person name="Ramirez L."/>
            <person name="Alfaro M."/>
            <person name="Sun H."/>
            <person name="Tritt A."/>
            <person name="Yoshinaga Y."/>
            <person name="Zwiers L.-H."/>
            <person name="Turgeon B."/>
            <person name="Goodwin S."/>
            <person name="Spatafora J."/>
            <person name="Crous P."/>
            <person name="Grigoriev I."/>
        </authorList>
    </citation>
    <scope>NUCLEOTIDE SEQUENCE</scope>
    <source>
        <strain evidence="1">ATCC 200398</strain>
    </source>
</reference>
<name>A0ACB6Q9A9_9PLEO</name>
<accession>A0ACB6Q9A9</accession>
<evidence type="ECO:0000313" key="1">
    <source>
        <dbReference type="EMBL" id="KAF2463501.1"/>
    </source>
</evidence>
<dbReference type="Proteomes" id="UP000799755">
    <property type="component" value="Unassembled WGS sequence"/>
</dbReference>
<comment type="caution">
    <text evidence="1">The sequence shown here is derived from an EMBL/GenBank/DDBJ whole genome shotgun (WGS) entry which is preliminary data.</text>
</comment>
<evidence type="ECO:0000313" key="2">
    <source>
        <dbReference type="Proteomes" id="UP000799755"/>
    </source>
</evidence>
<sequence length="388" mass="43679">MGDGEYAGRREVSSRQPREGRWRGCGGIWMHLVTAHEFREINHPLSGWNLAGDSRELFMVCYSKDEDGMTISLEVINGFVTSKRPRNFIQQIKLGAEPICRNHPNKKVRVTWINGSRVIYTLDRFPASRTALVKVLHTKTLRPNFEFSMTCFLLQASKQMPESIMKKKIDARPTSCPVWSFTHSSQKRKIPFATAGGGAGASVTVPTNFEQAQDSDYDSLSTTWGEEGTHRKLRKKRWGWRGRGAFYGGREALEPSITVSVLLGCIFVVLEDSDAWNSSSNLGLLSPTKHLSGYQALYCLPLAQANPQKVLFQPHSNPTPTPPIYQLSLCFIQRCSANYMDSPPLANDKQYNVYPIPARKWKSCPQQEGDLEIRSCTMALVSTRNEVI</sequence>
<protein>
    <submittedName>
        <fullName evidence="1">Uncharacterized protein</fullName>
    </submittedName>
</protein>
<gene>
    <name evidence="1" type="ORF">BDR25DRAFT_362674</name>
</gene>